<accession>A0A263BRA0</accession>
<keyword evidence="3" id="KW-1185">Reference proteome</keyword>
<dbReference type="Proteomes" id="UP000217083">
    <property type="component" value="Unassembled WGS sequence"/>
</dbReference>
<feature type="domain" description="N-acetyltransferase" evidence="1">
    <location>
        <begin position="142"/>
        <end position="283"/>
    </location>
</feature>
<evidence type="ECO:0000259" key="1">
    <source>
        <dbReference type="PROSITE" id="PS51186"/>
    </source>
</evidence>
<dbReference type="PROSITE" id="PS51186">
    <property type="entry name" value="GNAT"/>
    <property type="match status" value="1"/>
</dbReference>
<dbReference type="Pfam" id="PF08445">
    <property type="entry name" value="FR47"/>
    <property type="match status" value="1"/>
</dbReference>
<evidence type="ECO:0000313" key="2">
    <source>
        <dbReference type="EMBL" id="OZM56214.1"/>
    </source>
</evidence>
<dbReference type="EMBL" id="NPIA01000007">
    <property type="protein sequence ID" value="OZM56214.1"/>
    <property type="molecule type" value="Genomic_DNA"/>
</dbReference>
<organism evidence="2 3">
    <name type="scientific">Lottiidibacillus patelloidae</name>
    <dbReference type="NCBI Taxonomy" id="2670334"/>
    <lineage>
        <taxon>Bacteria</taxon>
        <taxon>Bacillati</taxon>
        <taxon>Bacillota</taxon>
        <taxon>Bacilli</taxon>
        <taxon>Bacillales</taxon>
        <taxon>Bacillaceae</taxon>
        <taxon>Lottiidibacillus</taxon>
    </lineage>
</organism>
<name>A0A263BRA0_9BACI</name>
<dbReference type="GO" id="GO:0016747">
    <property type="term" value="F:acyltransferase activity, transferring groups other than amino-acyl groups"/>
    <property type="evidence" value="ECO:0007669"/>
    <property type="project" value="InterPro"/>
</dbReference>
<dbReference type="RefSeq" id="WP_094925635.1">
    <property type="nucleotide sequence ID" value="NZ_NPIA01000007.1"/>
</dbReference>
<proteinExistence type="predicted"/>
<evidence type="ECO:0000313" key="3">
    <source>
        <dbReference type="Proteomes" id="UP000217083"/>
    </source>
</evidence>
<protein>
    <recommendedName>
        <fullName evidence="1">N-acetyltransferase domain-containing protein</fullName>
    </recommendedName>
</protein>
<dbReference type="AlphaFoldDB" id="A0A263BRA0"/>
<dbReference type="InterPro" id="IPR016181">
    <property type="entry name" value="Acyl_CoA_acyltransferase"/>
</dbReference>
<reference evidence="2 3" key="2">
    <citation type="submission" date="2017-09" db="EMBL/GenBank/DDBJ databases">
        <title>Bacillus patelloidae sp. nov., isolated from the intestinal tract of a marine limpet.</title>
        <authorList>
            <person name="Liu R."/>
            <person name="Dong C."/>
            <person name="Shao Z."/>
        </authorList>
    </citation>
    <scope>NUCLEOTIDE SEQUENCE [LARGE SCALE GENOMIC DNA]</scope>
    <source>
        <strain evidence="2 3">SA5d-4</strain>
    </source>
</reference>
<dbReference type="InterPro" id="IPR013653">
    <property type="entry name" value="GCN5-like_dom"/>
</dbReference>
<comment type="caution">
    <text evidence="2">The sequence shown here is derived from an EMBL/GenBank/DDBJ whole genome shotgun (WGS) entry which is preliminary data.</text>
</comment>
<reference evidence="3" key="1">
    <citation type="submission" date="2017-08" db="EMBL/GenBank/DDBJ databases">
        <authorList>
            <person name="Huang Z."/>
        </authorList>
    </citation>
    <scope>NUCLEOTIDE SEQUENCE [LARGE SCALE GENOMIC DNA]</scope>
    <source>
        <strain evidence="3">SA5d-4</strain>
    </source>
</reference>
<dbReference type="SUPFAM" id="SSF55729">
    <property type="entry name" value="Acyl-CoA N-acyltransferases (Nat)"/>
    <property type="match status" value="1"/>
</dbReference>
<dbReference type="InterPro" id="IPR000182">
    <property type="entry name" value="GNAT_dom"/>
</dbReference>
<dbReference type="Gene3D" id="3.40.630.30">
    <property type="match status" value="1"/>
</dbReference>
<gene>
    <name evidence="2" type="ORF">CIB95_12365</name>
</gene>
<sequence length="283" mass="32783">MKFKQYNTINNFWTRYGELIKKYELENTLMAGNCINMLKEEQEDAFYASIDDNKGNTLLALMVPPYPIVLFATGEVDEKAFDLLSDSLMTLNISFTSVVAPNHLAEQFVHKLQEKEFYQVKELTKMQFFRLEKVTNIKRSKGKLRLAERKDLSFLKTWVPDAVIEMLGDEIDGEKKALSMIEEERLFLWIDENDIPVSMVAKTRPTFSDITLAMVYTPKVYRKQGYASASVAALSQMLLDEGYRYCTLFTDLANPTSNKIYKEIGYEAILDYYEYDVENIVTK</sequence>